<dbReference type="PANTHER" id="PTHR23501:SF3">
    <property type="entry name" value="MAJOR FACILITATOR SUPERFAMILY (MFS) PROFILE DOMAIN-CONTAINING PROTEIN"/>
    <property type="match status" value="1"/>
</dbReference>
<feature type="transmembrane region" description="Helical" evidence="7">
    <location>
        <begin position="316"/>
        <end position="338"/>
    </location>
</feature>
<feature type="transmembrane region" description="Helical" evidence="7">
    <location>
        <begin position="396"/>
        <end position="417"/>
    </location>
</feature>
<evidence type="ECO:0000256" key="6">
    <source>
        <dbReference type="ARBA" id="ARBA00023136"/>
    </source>
</evidence>
<dbReference type="Proteomes" id="UP000803884">
    <property type="component" value="Unassembled WGS sequence"/>
</dbReference>
<dbReference type="GeneID" id="96008305"/>
<proteinExistence type="inferred from homology"/>
<dbReference type="EMBL" id="JAAQHG020000024">
    <property type="protein sequence ID" value="KAL1584659.1"/>
    <property type="molecule type" value="Genomic_DNA"/>
</dbReference>
<dbReference type="Pfam" id="PF07690">
    <property type="entry name" value="MFS_1"/>
    <property type="match status" value="1"/>
</dbReference>
<evidence type="ECO:0008006" key="10">
    <source>
        <dbReference type="Google" id="ProtNLM"/>
    </source>
</evidence>
<evidence type="ECO:0000256" key="7">
    <source>
        <dbReference type="SAM" id="Phobius"/>
    </source>
</evidence>
<feature type="transmembrane region" description="Helical" evidence="7">
    <location>
        <begin position="426"/>
        <end position="445"/>
    </location>
</feature>
<dbReference type="PANTHER" id="PTHR23501">
    <property type="entry name" value="MAJOR FACILITATOR SUPERFAMILY"/>
    <property type="match status" value="1"/>
</dbReference>
<gene>
    <name evidence="8" type="ORF">WHR41_06862</name>
</gene>
<keyword evidence="5 7" id="KW-1133">Transmembrane helix</keyword>
<feature type="transmembrane region" description="Helical" evidence="7">
    <location>
        <begin position="565"/>
        <end position="583"/>
    </location>
</feature>
<evidence type="ECO:0000256" key="4">
    <source>
        <dbReference type="ARBA" id="ARBA00022692"/>
    </source>
</evidence>
<evidence type="ECO:0000313" key="8">
    <source>
        <dbReference type="EMBL" id="KAL1584659.1"/>
    </source>
</evidence>
<reference evidence="8 9" key="1">
    <citation type="journal article" date="2020" name="Microbiol. Resour. Announc.">
        <title>Draft Genome Sequence of a Cladosporium Species Isolated from the Mesophotic Ascidian Didemnum maculosum.</title>
        <authorList>
            <person name="Gioti A."/>
            <person name="Siaperas R."/>
            <person name="Nikolaivits E."/>
            <person name="Le Goff G."/>
            <person name="Ouazzani J."/>
            <person name="Kotoulas G."/>
            <person name="Topakas E."/>
        </authorList>
    </citation>
    <scope>NUCLEOTIDE SEQUENCE [LARGE SCALE GENOMIC DNA]</scope>
    <source>
        <strain evidence="8 9">TM138-S3</strain>
    </source>
</reference>
<name>A0AB34KNP6_9PEZI</name>
<evidence type="ECO:0000313" key="9">
    <source>
        <dbReference type="Proteomes" id="UP000803884"/>
    </source>
</evidence>
<comment type="similarity">
    <text evidence="2">Belongs to the major facilitator superfamily.</text>
</comment>
<comment type="subcellular location">
    <subcellularLocation>
        <location evidence="1">Membrane</location>
        <topology evidence="1">Multi-pass membrane protein</topology>
    </subcellularLocation>
</comment>
<dbReference type="RefSeq" id="XP_069227765.1">
    <property type="nucleotide sequence ID" value="XM_069375467.1"/>
</dbReference>
<feature type="transmembrane region" description="Helical" evidence="7">
    <location>
        <begin position="282"/>
        <end position="304"/>
    </location>
</feature>
<dbReference type="InterPro" id="IPR036259">
    <property type="entry name" value="MFS_trans_sf"/>
</dbReference>
<dbReference type="GO" id="GO:0005886">
    <property type="term" value="C:plasma membrane"/>
    <property type="evidence" value="ECO:0007669"/>
    <property type="project" value="TreeGrafter"/>
</dbReference>
<keyword evidence="4 7" id="KW-0812">Transmembrane</keyword>
<feature type="transmembrane region" description="Helical" evidence="7">
    <location>
        <begin position="484"/>
        <end position="511"/>
    </location>
</feature>
<feature type="transmembrane region" description="Helical" evidence="7">
    <location>
        <begin position="135"/>
        <end position="152"/>
    </location>
</feature>
<feature type="transmembrane region" description="Helical" evidence="7">
    <location>
        <begin position="236"/>
        <end position="256"/>
    </location>
</feature>
<dbReference type="InterPro" id="IPR011701">
    <property type="entry name" value="MFS"/>
</dbReference>
<dbReference type="FunFam" id="1.20.1250.20:FF:000284">
    <property type="entry name" value="Siderophore iron transporter mirB"/>
    <property type="match status" value="1"/>
</dbReference>
<evidence type="ECO:0000256" key="2">
    <source>
        <dbReference type="ARBA" id="ARBA00008335"/>
    </source>
</evidence>
<keyword evidence="6 7" id="KW-0472">Membrane</keyword>
<evidence type="ECO:0000256" key="3">
    <source>
        <dbReference type="ARBA" id="ARBA00022448"/>
    </source>
</evidence>
<organism evidence="8 9">
    <name type="scientific">Cladosporium halotolerans</name>
    <dbReference type="NCBI Taxonomy" id="1052096"/>
    <lineage>
        <taxon>Eukaryota</taxon>
        <taxon>Fungi</taxon>
        <taxon>Dikarya</taxon>
        <taxon>Ascomycota</taxon>
        <taxon>Pezizomycotina</taxon>
        <taxon>Dothideomycetes</taxon>
        <taxon>Dothideomycetidae</taxon>
        <taxon>Cladosporiales</taxon>
        <taxon>Cladosporiaceae</taxon>
        <taxon>Cladosporium</taxon>
    </lineage>
</organism>
<feature type="transmembrane region" description="Helical" evidence="7">
    <location>
        <begin position="451"/>
        <end position="472"/>
    </location>
</feature>
<accession>A0AB34KNP6</accession>
<dbReference type="GO" id="GO:0022857">
    <property type="term" value="F:transmembrane transporter activity"/>
    <property type="evidence" value="ECO:0007669"/>
    <property type="project" value="InterPro"/>
</dbReference>
<dbReference type="Gene3D" id="1.20.1250.20">
    <property type="entry name" value="MFS general substrate transporter like domains"/>
    <property type="match status" value="2"/>
</dbReference>
<feature type="transmembrane region" description="Helical" evidence="7">
    <location>
        <begin position="358"/>
        <end position="376"/>
    </location>
</feature>
<feature type="transmembrane region" description="Helical" evidence="7">
    <location>
        <begin position="194"/>
        <end position="216"/>
    </location>
</feature>
<protein>
    <recommendedName>
        <fullName evidence="10">Siderophore iron transporter mirB</fullName>
    </recommendedName>
</protein>
<keyword evidence="3" id="KW-0813">Transport</keyword>
<keyword evidence="9" id="KW-1185">Reference proteome</keyword>
<evidence type="ECO:0000256" key="1">
    <source>
        <dbReference type="ARBA" id="ARBA00004141"/>
    </source>
</evidence>
<evidence type="ECO:0000256" key="5">
    <source>
        <dbReference type="ARBA" id="ARBA00022989"/>
    </source>
</evidence>
<sequence length="599" mass="65992">MKELFGRLRPRALAPVASATEEPTIDLRSLPGSSLRAQVDEEVVTPSAQPGVQAIEATTQTWKKKHLVAAYALIWVVAFVTALEQGMTAVFQPYVMSHFALHSLTSTTQVLPAIVGGLTRLPLAKLIDVWGRPQGFAIMIGFLTLGLAMMAACNNVKTFTAAQVFYWIGQNGMDYILAVFVADTSSLSKRGLMFAFLTSPWLMTSWVSGPLASLFLGLQEVEGKQVLTGLGWRWGFGIFAVIAPLCALPLFALMYWQYKQAVKAGLIPIYEHGRSKMESVKYYLIQFDAFGLLLLISGFAVFLLPFNLYSRQPDGFASAMVIGLIVLGACLLVTFALWERFGAPVTYLPYWLYKDRNVIGANLLACIMFFSFYLWNGMFISFLQVVAGQTITQATYIGNIYSIGCCLWSLPVGALILKTGRFKWQSLYFGVPITIIGAGFMIRFRQPDVDIGYIIMCQVLIALGGGTLVITWQTAVMSASTHQYVAVLLAQLFTFSSIGGAVGQTVSTAIWTSTFKKSLMHYLPKSELGNVDAIYSDLTKQLAYELGSPGRLAIQAAYADSLKPMYIAAVVVLCLMFPCVMMWRSRDIRDFKQVKGTVV</sequence>
<comment type="caution">
    <text evidence="8">The sequence shown here is derived from an EMBL/GenBank/DDBJ whole genome shotgun (WGS) entry which is preliminary data.</text>
</comment>
<feature type="transmembrane region" description="Helical" evidence="7">
    <location>
        <begin position="68"/>
        <end position="87"/>
    </location>
</feature>
<dbReference type="SUPFAM" id="SSF103473">
    <property type="entry name" value="MFS general substrate transporter"/>
    <property type="match status" value="1"/>
</dbReference>
<dbReference type="AlphaFoldDB" id="A0AB34KNP6"/>